<dbReference type="Proteomes" id="UP000265520">
    <property type="component" value="Unassembled WGS sequence"/>
</dbReference>
<name>A0A392TYK9_9FABA</name>
<sequence>MSPLWFPWVLPAVSLRLLAVLQARMAHGTCSLARLRSPRQIVRRVGLAH</sequence>
<comment type="caution">
    <text evidence="2">The sequence shown here is derived from an EMBL/GenBank/DDBJ whole genome shotgun (WGS) entry which is preliminary data.</text>
</comment>
<feature type="non-terminal residue" evidence="2">
    <location>
        <position position="49"/>
    </location>
</feature>
<proteinExistence type="predicted"/>
<feature type="signal peptide" evidence="1">
    <location>
        <begin position="1"/>
        <end position="23"/>
    </location>
</feature>
<dbReference type="AlphaFoldDB" id="A0A392TYK9"/>
<protein>
    <submittedName>
        <fullName evidence="2">Uncharacterized protein</fullName>
    </submittedName>
</protein>
<evidence type="ECO:0000256" key="1">
    <source>
        <dbReference type="SAM" id="SignalP"/>
    </source>
</evidence>
<accession>A0A392TYK9</accession>
<keyword evidence="3" id="KW-1185">Reference proteome</keyword>
<dbReference type="EMBL" id="LXQA010691680">
    <property type="protein sequence ID" value="MCI66242.1"/>
    <property type="molecule type" value="Genomic_DNA"/>
</dbReference>
<evidence type="ECO:0000313" key="3">
    <source>
        <dbReference type="Proteomes" id="UP000265520"/>
    </source>
</evidence>
<feature type="chain" id="PRO_5017368629" evidence="1">
    <location>
        <begin position="24"/>
        <end position="49"/>
    </location>
</feature>
<organism evidence="2 3">
    <name type="scientific">Trifolium medium</name>
    <dbReference type="NCBI Taxonomy" id="97028"/>
    <lineage>
        <taxon>Eukaryota</taxon>
        <taxon>Viridiplantae</taxon>
        <taxon>Streptophyta</taxon>
        <taxon>Embryophyta</taxon>
        <taxon>Tracheophyta</taxon>
        <taxon>Spermatophyta</taxon>
        <taxon>Magnoliopsida</taxon>
        <taxon>eudicotyledons</taxon>
        <taxon>Gunneridae</taxon>
        <taxon>Pentapetalae</taxon>
        <taxon>rosids</taxon>
        <taxon>fabids</taxon>
        <taxon>Fabales</taxon>
        <taxon>Fabaceae</taxon>
        <taxon>Papilionoideae</taxon>
        <taxon>50 kb inversion clade</taxon>
        <taxon>NPAAA clade</taxon>
        <taxon>Hologalegina</taxon>
        <taxon>IRL clade</taxon>
        <taxon>Trifolieae</taxon>
        <taxon>Trifolium</taxon>
    </lineage>
</organism>
<evidence type="ECO:0000313" key="2">
    <source>
        <dbReference type="EMBL" id="MCI66242.1"/>
    </source>
</evidence>
<keyword evidence="1" id="KW-0732">Signal</keyword>
<reference evidence="2 3" key="1">
    <citation type="journal article" date="2018" name="Front. Plant Sci.">
        <title>Red Clover (Trifolium pratense) and Zigzag Clover (T. medium) - A Picture of Genomic Similarities and Differences.</title>
        <authorList>
            <person name="Dluhosova J."/>
            <person name="Istvanek J."/>
            <person name="Nedelnik J."/>
            <person name="Repkova J."/>
        </authorList>
    </citation>
    <scope>NUCLEOTIDE SEQUENCE [LARGE SCALE GENOMIC DNA]</scope>
    <source>
        <strain evidence="3">cv. 10/8</strain>
        <tissue evidence="2">Leaf</tissue>
    </source>
</reference>